<keyword evidence="2" id="KW-1133">Transmembrane helix</keyword>
<dbReference type="Proteomes" id="UP000295258">
    <property type="component" value="Unassembled WGS sequence"/>
</dbReference>
<feature type="region of interest" description="Disordered" evidence="1">
    <location>
        <begin position="302"/>
        <end position="327"/>
    </location>
</feature>
<gene>
    <name evidence="4" type="ORF">E1292_38810</name>
</gene>
<dbReference type="CDD" id="cd06577">
    <property type="entry name" value="PASTA_pknB"/>
    <property type="match status" value="2"/>
</dbReference>
<protein>
    <submittedName>
        <fullName evidence="4">PASTA domain-containing protein</fullName>
    </submittedName>
</protein>
<sequence>AGWRVGRPPEASRSGAGTPAQQAPRRGWPRAAIAVCAALTATAAVLLTVLVPTFDDRRGAQAGPRLPDTYPPVLTQSPIGESTPIRARKETQEQREPTSKPPPVTLPATVPVPSLVGMSKGAAAKALKKAGLALGAVTETDSPEKIGQVLGSEPASGAEAAKGSKVALQVSKGVAVPAVTGKPRQAAEDALTGAGLAVGAISHTCSDQPGGRVLGSDPEAGSRVAGGTQVDLTLSRHGTAVPPVVGRAKADGRAALEAAGFRVRQRGQVVEDESRVGTILRQSIEAGNCAKPGATVVIIVGVAGQSGPPGPGDEQPTPTPSGQIPGE</sequence>
<dbReference type="EMBL" id="SMKO01000167">
    <property type="protein sequence ID" value="TDC96092.1"/>
    <property type="molecule type" value="Genomic_DNA"/>
</dbReference>
<feature type="domain" description="PASTA" evidence="3">
    <location>
        <begin position="106"/>
        <end position="172"/>
    </location>
</feature>
<evidence type="ECO:0000259" key="3">
    <source>
        <dbReference type="PROSITE" id="PS51178"/>
    </source>
</evidence>
<organism evidence="4 5">
    <name type="scientific">Nonomuraea deserti</name>
    <dbReference type="NCBI Taxonomy" id="1848322"/>
    <lineage>
        <taxon>Bacteria</taxon>
        <taxon>Bacillati</taxon>
        <taxon>Actinomycetota</taxon>
        <taxon>Actinomycetes</taxon>
        <taxon>Streptosporangiales</taxon>
        <taxon>Streptosporangiaceae</taxon>
        <taxon>Nonomuraea</taxon>
    </lineage>
</organism>
<keyword evidence="2" id="KW-0812">Transmembrane</keyword>
<feature type="non-terminal residue" evidence="4">
    <location>
        <position position="1"/>
    </location>
</feature>
<dbReference type="AlphaFoldDB" id="A0A4R4V1P9"/>
<feature type="domain" description="PASTA" evidence="3">
    <location>
        <begin position="173"/>
        <end position="236"/>
    </location>
</feature>
<feature type="region of interest" description="Disordered" evidence="1">
    <location>
        <begin position="1"/>
        <end position="27"/>
    </location>
</feature>
<keyword evidence="2" id="KW-0472">Membrane</keyword>
<dbReference type="RefSeq" id="WP_132603275.1">
    <property type="nucleotide sequence ID" value="NZ_SMKO01000167.1"/>
</dbReference>
<proteinExistence type="predicted"/>
<accession>A0A4R4V1P9</accession>
<evidence type="ECO:0000313" key="5">
    <source>
        <dbReference type="Proteomes" id="UP000295258"/>
    </source>
</evidence>
<dbReference type="PROSITE" id="PS51178">
    <property type="entry name" value="PASTA"/>
    <property type="match status" value="3"/>
</dbReference>
<comment type="caution">
    <text evidence="4">The sequence shown here is derived from an EMBL/GenBank/DDBJ whole genome shotgun (WGS) entry which is preliminary data.</text>
</comment>
<feature type="transmembrane region" description="Helical" evidence="2">
    <location>
        <begin position="31"/>
        <end position="51"/>
    </location>
</feature>
<dbReference type="SMART" id="SM00740">
    <property type="entry name" value="PASTA"/>
    <property type="match status" value="3"/>
</dbReference>
<keyword evidence="5" id="KW-1185">Reference proteome</keyword>
<name>A0A4R4V1P9_9ACTN</name>
<dbReference type="Pfam" id="PF03793">
    <property type="entry name" value="PASTA"/>
    <property type="match status" value="3"/>
</dbReference>
<evidence type="ECO:0000313" key="4">
    <source>
        <dbReference type="EMBL" id="TDC96092.1"/>
    </source>
</evidence>
<evidence type="ECO:0000256" key="2">
    <source>
        <dbReference type="SAM" id="Phobius"/>
    </source>
</evidence>
<feature type="region of interest" description="Disordered" evidence="1">
    <location>
        <begin position="60"/>
        <end position="109"/>
    </location>
</feature>
<reference evidence="4 5" key="1">
    <citation type="submission" date="2019-03" db="EMBL/GenBank/DDBJ databases">
        <title>Draft genome sequences of novel Actinobacteria.</title>
        <authorList>
            <person name="Sahin N."/>
            <person name="Ay H."/>
            <person name="Saygin H."/>
        </authorList>
    </citation>
    <scope>NUCLEOTIDE SEQUENCE [LARGE SCALE GENOMIC DNA]</scope>
    <source>
        <strain evidence="4 5">KC310</strain>
    </source>
</reference>
<dbReference type="InterPro" id="IPR005543">
    <property type="entry name" value="PASTA_dom"/>
</dbReference>
<feature type="domain" description="PASTA" evidence="3">
    <location>
        <begin position="238"/>
        <end position="302"/>
    </location>
</feature>
<dbReference type="Gene3D" id="3.30.10.20">
    <property type="match status" value="3"/>
</dbReference>
<feature type="compositionally biased region" description="Basic and acidic residues" evidence="1">
    <location>
        <begin position="87"/>
        <end position="98"/>
    </location>
</feature>
<evidence type="ECO:0000256" key="1">
    <source>
        <dbReference type="SAM" id="MobiDB-lite"/>
    </source>
</evidence>